<evidence type="ECO:0000256" key="1">
    <source>
        <dbReference type="ARBA" id="ARBA00023015"/>
    </source>
</evidence>
<dbReference type="GO" id="GO:0006355">
    <property type="term" value="P:regulation of DNA-templated transcription"/>
    <property type="evidence" value="ECO:0007669"/>
    <property type="project" value="InterPro"/>
</dbReference>
<dbReference type="STRING" id="1121362.A605_11065"/>
<dbReference type="PROSITE" id="PS00622">
    <property type="entry name" value="HTH_LUXR_1"/>
    <property type="match status" value="1"/>
</dbReference>
<dbReference type="PRINTS" id="PR00038">
    <property type="entry name" value="HTHLUXR"/>
</dbReference>
<dbReference type="GO" id="GO:0003677">
    <property type="term" value="F:DNA binding"/>
    <property type="evidence" value="ECO:0007669"/>
    <property type="project" value="UniProtKB-KW"/>
</dbReference>
<name>M1NPA3_9CORY</name>
<dbReference type="InterPro" id="IPR000792">
    <property type="entry name" value="Tscrpt_reg_LuxR_C"/>
</dbReference>
<dbReference type="Gene3D" id="1.10.10.10">
    <property type="entry name" value="Winged helix-like DNA-binding domain superfamily/Winged helix DNA-binding domain"/>
    <property type="match status" value="1"/>
</dbReference>
<dbReference type="Pfam" id="PF00196">
    <property type="entry name" value="GerE"/>
    <property type="match status" value="1"/>
</dbReference>
<reference evidence="5 6" key="1">
    <citation type="journal article" date="2012" name="Stand. Genomic Sci.">
        <title>Genome sequence of the halotolerant bacterium Corynebacterium halotolerans type strain YIM 70093(T) (= DSM 44683(T)).</title>
        <authorList>
            <person name="Ruckert C."/>
            <person name="Albersmeier A."/>
            <person name="Al-Dilaimi A."/>
            <person name="Niehaus K."/>
            <person name="Szczepanowski R."/>
            <person name="Kalinowski J."/>
        </authorList>
    </citation>
    <scope>NUCLEOTIDE SEQUENCE [LARGE SCALE GENOMIC DNA]</scope>
    <source>
        <strain evidence="5">YIM 70093</strain>
    </source>
</reference>
<keyword evidence="3" id="KW-0804">Transcription</keyword>
<gene>
    <name evidence="5" type="ORF">A605_11065</name>
</gene>
<dbReference type="Gene3D" id="1.25.40.10">
    <property type="entry name" value="Tetratricopeptide repeat domain"/>
    <property type="match status" value="1"/>
</dbReference>
<dbReference type="AlphaFoldDB" id="M1NPA3"/>
<dbReference type="InterPro" id="IPR027417">
    <property type="entry name" value="P-loop_NTPase"/>
</dbReference>
<dbReference type="SUPFAM" id="SSF52540">
    <property type="entry name" value="P-loop containing nucleoside triphosphate hydrolases"/>
    <property type="match status" value="1"/>
</dbReference>
<evidence type="ECO:0000259" key="4">
    <source>
        <dbReference type="PROSITE" id="PS50043"/>
    </source>
</evidence>
<keyword evidence="6" id="KW-1185">Reference proteome</keyword>
<dbReference type="InterPro" id="IPR036388">
    <property type="entry name" value="WH-like_DNA-bd_sf"/>
</dbReference>
<dbReference type="eggNOG" id="COG4335">
    <property type="taxonomic scope" value="Bacteria"/>
</dbReference>
<dbReference type="SMART" id="SM00421">
    <property type="entry name" value="HTH_LUXR"/>
    <property type="match status" value="1"/>
</dbReference>
<dbReference type="EMBL" id="CP003697">
    <property type="protein sequence ID" value="AGF73213.1"/>
    <property type="molecule type" value="Genomic_DNA"/>
</dbReference>
<proteinExistence type="predicted"/>
<dbReference type="InterPro" id="IPR016032">
    <property type="entry name" value="Sig_transdc_resp-reg_C-effctor"/>
</dbReference>
<dbReference type="KEGG" id="chn:A605_11065"/>
<sequence length="762" mass="82258">MSTLFLRHIRRHLLARVTTAAGSGPSGSLILIGGPEGAKRSTALDALAAPLSHRPQVRIPLFAWYRAQPGAVRELLPPLEDDTVLLIDDLHHADEPSLEFLVTRVRRPGSPLTVLATVDGPDLDPLASRVIHLPPLTLPESAAYLRSVAGDRVPADTVEAVHAMTGGWPGFIDEVVAAAPGGHLAVPGATVPVPEPWRNRWAGICEGLDPATVDALHRGDLDRAPEAVARGVLHGVPTARGRRWLFRDPRDAAVAASLNPDQAVPDSPAGEHGSVAYERRQLAKALSGAARLNLPVADLYLGECRGRVEPEKQDNLRGYLALYAGHPRGAHAYLDEPGPEPEQAVRGVLLSLADWDPVGMQRKVAAIRQSGDPESTAVMEARIVGLVADAALSGRMPAIDLAPTNSLNGQRLGMVHGWLSLAFDDPLTAREKLQPLPGRSPVTGLWQDAWLARTLYVLGEWSEAALVVERGLASAETHGIRLLEPLLLWTGAQITAMQGDAALSQNYLHRLTLGEDAFLIQKLPSAMGKMIVSASNSDLPTALRAGEQLAQIVTGTDTQHPGFWPWEDVYAQTLIRAGRIDRADEVISSAEERHSPSGLVSLTAKNAVPRATIQLQRGQLTAGLRTFQDAVDAISSVPMPAYQSRILFEYGKVLRRHGRRSQADDILSRAAEVFGRMGATAMVERCAAERRIGGVGGHHRGRHGLTPQEEQIALRVAEGATNGEVARELTLSTKTVEYHLTRVYRKLEVRSRQELRELLNAG</sequence>
<keyword evidence="2" id="KW-0238">DNA-binding</keyword>
<evidence type="ECO:0000256" key="3">
    <source>
        <dbReference type="ARBA" id="ARBA00023163"/>
    </source>
</evidence>
<keyword evidence="1" id="KW-0805">Transcription regulation</keyword>
<accession>M1NPA3</accession>
<dbReference type="SUPFAM" id="SSF48452">
    <property type="entry name" value="TPR-like"/>
    <property type="match status" value="1"/>
</dbReference>
<evidence type="ECO:0000313" key="6">
    <source>
        <dbReference type="Proteomes" id="UP000011723"/>
    </source>
</evidence>
<protein>
    <submittedName>
        <fullName evidence="5">Transcriptional regulator</fullName>
    </submittedName>
</protein>
<evidence type="ECO:0000256" key="2">
    <source>
        <dbReference type="ARBA" id="ARBA00023125"/>
    </source>
</evidence>
<organism evidence="5 6">
    <name type="scientific">Corynebacterium halotolerans YIM 70093 = DSM 44683</name>
    <dbReference type="NCBI Taxonomy" id="1121362"/>
    <lineage>
        <taxon>Bacteria</taxon>
        <taxon>Bacillati</taxon>
        <taxon>Actinomycetota</taxon>
        <taxon>Actinomycetes</taxon>
        <taxon>Mycobacteriales</taxon>
        <taxon>Corynebacteriaceae</taxon>
        <taxon>Corynebacterium</taxon>
    </lineage>
</organism>
<dbReference type="RefSeq" id="WP_015401629.1">
    <property type="nucleotide sequence ID" value="NC_020302.1"/>
</dbReference>
<dbReference type="Proteomes" id="UP000011723">
    <property type="component" value="Chromosome"/>
</dbReference>
<dbReference type="eggNOG" id="COG2909">
    <property type="taxonomic scope" value="Bacteria"/>
</dbReference>
<dbReference type="PANTHER" id="PTHR44688:SF16">
    <property type="entry name" value="DNA-BINDING TRANSCRIPTIONAL ACTIVATOR DEVR_DOSR"/>
    <property type="match status" value="1"/>
</dbReference>
<dbReference type="InterPro" id="IPR011990">
    <property type="entry name" value="TPR-like_helical_dom_sf"/>
</dbReference>
<dbReference type="HOGENOM" id="CLU_006850_3_0_11"/>
<dbReference type="PANTHER" id="PTHR44688">
    <property type="entry name" value="DNA-BINDING TRANSCRIPTIONAL ACTIVATOR DEVR_DOSR"/>
    <property type="match status" value="1"/>
</dbReference>
<dbReference type="PATRIC" id="fig|1121362.3.peg.2244"/>
<evidence type="ECO:0000313" key="5">
    <source>
        <dbReference type="EMBL" id="AGF73213.1"/>
    </source>
</evidence>
<dbReference type="PROSITE" id="PS50043">
    <property type="entry name" value="HTH_LUXR_2"/>
    <property type="match status" value="1"/>
</dbReference>
<dbReference type="OrthoDB" id="134933at2"/>
<dbReference type="CDD" id="cd06170">
    <property type="entry name" value="LuxR_C_like"/>
    <property type="match status" value="1"/>
</dbReference>
<dbReference type="SUPFAM" id="SSF46894">
    <property type="entry name" value="C-terminal effector domain of the bipartite response regulators"/>
    <property type="match status" value="1"/>
</dbReference>
<feature type="domain" description="HTH luxR-type" evidence="4">
    <location>
        <begin position="698"/>
        <end position="762"/>
    </location>
</feature>